<evidence type="ECO:0000256" key="3">
    <source>
        <dbReference type="ARBA" id="ARBA00023180"/>
    </source>
</evidence>
<organism evidence="5">
    <name type="scientific">Cyprideis torosa</name>
    <dbReference type="NCBI Taxonomy" id="163714"/>
    <lineage>
        <taxon>Eukaryota</taxon>
        <taxon>Metazoa</taxon>
        <taxon>Ecdysozoa</taxon>
        <taxon>Arthropoda</taxon>
        <taxon>Crustacea</taxon>
        <taxon>Oligostraca</taxon>
        <taxon>Ostracoda</taxon>
        <taxon>Podocopa</taxon>
        <taxon>Podocopida</taxon>
        <taxon>Cytherocopina</taxon>
        <taxon>Cytheroidea</taxon>
        <taxon>Cytherideidae</taxon>
        <taxon>Cyprideis</taxon>
    </lineage>
</organism>
<dbReference type="GO" id="GO:0005509">
    <property type="term" value="F:calcium ion binding"/>
    <property type="evidence" value="ECO:0007669"/>
    <property type="project" value="InterPro"/>
</dbReference>
<dbReference type="SMART" id="SM00215">
    <property type="entry name" value="VWC_out"/>
    <property type="match status" value="2"/>
</dbReference>
<name>A0A7R8W5Y8_9CRUS</name>
<dbReference type="InterPro" id="IPR001881">
    <property type="entry name" value="EGF-like_Ca-bd_dom"/>
</dbReference>
<dbReference type="Pfam" id="PF12947">
    <property type="entry name" value="EGF_3"/>
    <property type="match status" value="1"/>
</dbReference>
<accession>A0A7R8W5Y8</accession>
<keyword evidence="1 4" id="KW-0245">EGF-like domain</keyword>
<dbReference type="PANTHER" id="PTHR24042">
    <property type="entry name" value="NEL HOMOLOG"/>
    <property type="match status" value="1"/>
</dbReference>
<dbReference type="InterPro" id="IPR001007">
    <property type="entry name" value="VWF_dom"/>
</dbReference>
<dbReference type="CDD" id="cd00054">
    <property type="entry name" value="EGF_CA"/>
    <property type="match status" value="1"/>
</dbReference>
<dbReference type="Gene3D" id="6.20.200.20">
    <property type="match status" value="2"/>
</dbReference>
<dbReference type="PROSITE" id="PS01186">
    <property type="entry name" value="EGF_2"/>
    <property type="match status" value="1"/>
</dbReference>
<dbReference type="SMART" id="SM00214">
    <property type="entry name" value="VWC"/>
    <property type="match status" value="2"/>
</dbReference>
<comment type="caution">
    <text evidence="4">Lacks conserved residue(s) required for the propagation of feature annotation.</text>
</comment>
<dbReference type="InterPro" id="IPR051586">
    <property type="entry name" value="PKC-binding_NELL"/>
</dbReference>
<dbReference type="InterPro" id="IPR000742">
    <property type="entry name" value="EGF"/>
</dbReference>
<dbReference type="AlphaFoldDB" id="A0A7R8W5Y8"/>
<dbReference type="PROSITE" id="PS50184">
    <property type="entry name" value="VWFC_2"/>
    <property type="match status" value="2"/>
</dbReference>
<dbReference type="GO" id="GO:0005615">
    <property type="term" value="C:extracellular space"/>
    <property type="evidence" value="ECO:0007669"/>
    <property type="project" value="TreeGrafter"/>
</dbReference>
<evidence type="ECO:0000256" key="4">
    <source>
        <dbReference type="PROSITE-ProRule" id="PRU00076"/>
    </source>
</evidence>
<dbReference type="SUPFAM" id="SSF57603">
    <property type="entry name" value="FnI-like domain"/>
    <property type="match status" value="2"/>
</dbReference>
<dbReference type="InterPro" id="IPR024731">
    <property type="entry name" value="NELL2-like_EGF"/>
</dbReference>
<evidence type="ECO:0000256" key="2">
    <source>
        <dbReference type="ARBA" id="ARBA00023157"/>
    </source>
</evidence>
<protein>
    <submittedName>
        <fullName evidence="5">Uncharacterized protein</fullName>
    </submittedName>
</protein>
<dbReference type="SUPFAM" id="SSF57196">
    <property type="entry name" value="EGF/Laminin"/>
    <property type="match status" value="1"/>
</dbReference>
<dbReference type="Pfam" id="PF00093">
    <property type="entry name" value="VWC"/>
    <property type="match status" value="2"/>
</dbReference>
<dbReference type="GO" id="GO:0008201">
    <property type="term" value="F:heparin binding"/>
    <property type="evidence" value="ECO:0007669"/>
    <property type="project" value="TreeGrafter"/>
</dbReference>
<dbReference type="SMART" id="SM00179">
    <property type="entry name" value="EGF_CA"/>
    <property type="match status" value="1"/>
</dbReference>
<sequence length="249" mass="27409">MPRISLQIASLGEIQDLMLVGGPYGFLSQSPQTDSSCPTCGQFSKLSEAVTKLQLLTLELERKLEETEQRLAELETCDCPKSCRLENGSIYLDGTSWREDCDTCSCVKGNIQCRPVSCDSAEASCKNPVQIEGECCPVCLKKCRFQGVIYDHGESIRLSKCLECKCRDGTMSCIRRDPVKDCPPLECPPEEQFSMEDQCCKICPGVDYCSLGHNCHANATCINLKTTHICQCDPGFAGNGIHCEGRNPL</sequence>
<dbReference type="PROSITE" id="PS01208">
    <property type="entry name" value="VWFC_1"/>
    <property type="match status" value="1"/>
</dbReference>
<dbReference type="PROSITE" id="PS50026">
    <property type="entry name" value="EGF_3"/>
    <property type="match status" value="1"/>
</dbReference>
<dbReference type="SMART" id="SM00181">
    <property type="entry name" value="EGF"/>
    <property type="match status" value="1"/>
</dbReference>
<dbReference type="Gene3D" id="2.10.25.10">
    <property type="entry name" value="Laminin"/>
    <property type="match status" value="1"/>
</dbReference>
<dbReference type="OrthoDB" id="6516201at2759"/>
<gene>
    <name evidence="5" type="ORF">CTOB1V02_LOCUS2324</name>
</gene>
<keyword evidence="2" id="KW-1015">Disulfide bond</keyword>
<evidence type="ECO:0000313" key="5">
    <source>
        <dbReference type="EMBL" id="CAD7224359.1"/>
    </source>
</evidence>
<dbReference type="PANTHER" id="PTHR24042:SF5">
    <property type="entry name" value="EGF-LIKE CALCIUM-BINDING DOMAIN-CONTAINING PROTEIN"/>
    <property type="match status" value="1"/>
</dbReference>
<keyword evidence="3" id="KW-0325">Glycoprotein</keyword>
<evidence type="ECO:0000256" key="1">
    <source>
        <dbReference type="ARBA" id="ARBA00022536"/>
    </source>
</evidence>
<reference evidence="5" key="1">
    <citation type="submission" date="2020-11" db="EMBL/GenBank/DDBJ databases">
        <authorList>
            <person name="Tran Van P."/>
        </authorList>
    </citation>
    <scope>NUCLEOTIDE SEQUENCE</scope>
</reference>
<dbReference type="EMBL" id="OB660355">
    <property type="protein sequence ID" value="CAD7224359.1"/>
    <property type="molecule type" value="Genomic_DNA"/>
</dbReference>
<proteinExistence type="predicted"/>